<feature type="compositionally biased region" description="Basic and acidic residues" evidence="1">
    <location>
        <begin position="1"/>
        <end position="12"/>
    </location>
</feature>
<dbReference type="AlphaFoldDB" id="A0AA88J6K3"/>
<sequence length="115" mass="12684">MSAKNTGRERRSARVPSKPSSSSSAEERASKPIPGMERTVCESGLKRKQGEMGVNDSENLITSLESKISKDVEGQYVRLVPDREITRAKINTFVNITETCIPQHRDAPDESLSHG</sequence>
<reference evidence="2" key="1">
    <citation type="submission" date="2023-07" db="EMBL/GenBank/DDBJ databases">
        <title>draft genome sequence of fig (Ficus carica).</title>
        <authorList>
            <person name="Takahashi T."/>
            <person name="Nishimura K."/>
        </authorList>
    </citation>
    <scope>NUCLEOTIDE SEQUENCE</scope>
</reference>
<proteinExistence type="predicted"/>
<evidence type="ECO:0000313" key="3">
    <source>
        <dbReference type="Proteomes" id="UP001187192"/>
    </source>
</evidence>
<dbReference type="Proteomes" id="UP001187192">
    <property type="component" value="Unassembled WGS sequence"/>
</dbReference>
<keyword evidence="3" id="KW-1185">Reference proteome</keyword>
<organism evidence="2 3">
    <name type="scientific">Ficus carica</name>
    <name type="common">Common fig</name>
    <dbReference type="NCBI Taxonomy" id="3494"/>
    <lineage>
        <taxon>Eukaryota</taxon>
        <taxon>Viridiplantae</taxon>
        <taxon>Streptophyta</taxon>
        <taxon>Embryophyta</taxon>
        <taxon>Tracheophyta</taxon>
        <taxon>Spermatophyta</taxon>
        <taxon>Magnoliopsida</taxon>
        <taxon>eudicotyledons</taxon>
        <taxon>Gunneridae</taxon>
        <taxon>Pentapetalae</taxon>
        <taxon>rosids</taxon>
        <taxon>fabids</taxon>
        <taxon>Rosales</taxon>
        <taxon>Moraceae</taxon>
        <taxon>Ficeae</taxon>
        <taxon>Ficus</taxon>
    </lineage>
</organism>
<comment type="caution">
    <text evidence="2">The sequence shown here is derived from an EMBL/GenBank/DDBJ whole genome shotgun (WGS) entry which is preliminary data.</text>
</comment>
<protein>
    <submittedName>
        <fullName evidence="2">Uncharacterized protein</fullName>
    </submittedName>
</protein>
<dbReference type="EMBL" id="BTGU01000131">
    <property type="protein sequence ID" value="GMN62541.1"/>
    <property type="molecule type" value="Genomic_DNA"/>
</dbReference>
<feature type="region of interest" description="Disordered" evidence="1">
    <location>
        <begin position="1"/>
        <end position="39"/>
    </location>
</feature>
<evidence type="ECO:0000256" key="1">
    <source>
        <dbReference type="SAM" id="MobiDB-lite"/>
    </source>
</evidence>
<gene>
    <name evidence="2" type="ORF">TIFTF001_031620</name>
</gene>
<evidence type="ECO:0000313" key="2">
    <source>
        <dbReference type="EMBL" id="GMN62541.1"/>
    </source>
</evidence>
<name>A0AA88J6K3_FICCA</name>
<feature type="compositionally biased region" description="Low complexity" evidence="1">
    <location>
        <begin position="14"/>
        <end position="24"/>
    </location>
</feature>
<accession>A0AA88J6K3</accession>